<dbReference type="AlphaFoldDB" id="A0A9P4PDM2"/>
<name>A0A9P4PDM2_9PLEO</name>
<comment type="caution">
    <text evidence="1">The sequence shown here is derived from an EMBL/GenBank/DDBJ whole genome shotgun (WGS) entry which is preliminary data.</text>
</comment>
<reference evidence="1" key="1">
    <citation type="journal article" date="2020" name="Stud. Mycol.">
        <title>101 Dothideomycetes genomes: a test case for predicting lifestyles and emergence of pathogens.</title>
        <authorList>
            <person name="Haridas S."/>
            <person name="Albert R."/>
            <person name="Binder M."/>
            <person name="Bloem J."/>
            <person name="Labutti K."/>
            <person name="Salamov A."/>
            <person name="Andreopoulos B."/>
            <person name="Baker S."/>
            <person name="Barry K."/>
            <person name="Bills G."/>
            <person name="Bluhm B."/>
            <person name="Cannon C."/>
            <person name="Castanera R."/>
            <person name="Culley D."/>
            <person name="Daum C."/>
            <person name="Ezra D."/>
            <person name="Gonzalez J."/>
            <person name="Henrissat B."/>
            <person name="Kuo A."/>
            <person name="Liang C."/>
            <person name="Lipzen A."/>
            <person name="Lutzoni F."/>
            <person name="Magnuson J."/>
            <person name="Mondo S."/>
            <person name="Nolan M."/>
            <person name="Ohm R."/>
            <person name="Pangilinan J."/>
            <person name="Park H.-J."/>
            <person name="Ramirez L."/>
            <person name="Alfaro M."/>
            <person name="Sun H."/>
            <person name="Tritt A."/>
            <person name="Yoshinaga Y."/>
            <person name="Zwiers L.-H."/>
            <person name="Turgeon B."/>
            <person name="Goodwin S."/>
            <person name="Spatafora J."/>
            <person name="Crous P."/>
            <person name="Grigoriev I."/>
        </authorList>
    </citation>
    <scope>NUCLEOTIDE SEQUENCE</scope>
    <source>
        <strain evidence="1">CBS 690.94</strain>
    </source>
</reference>
<evidence type="ECO:0000313" key="2">
    <source>
        <dbReference type="Proteomes" id="UP000799764"/>
    </source>
</evidence>
<accession>A0A9P4PDM2</accession>
<dbReference type="GO" id="GO:0006355">
    <property type="term" value="P:regulation of DNA-templated transcription"/>
    <property type="evidence" value="ECO:0007669"/>
    <property type="project" value="InterPro"/>
</dbReference>
<evidence type="ECO:0000313" key="1">
    <source>
        <dbReference type="EMBL" id="KAF2441927.1"/>
    </source>
</evidence>
<proteinExistence type="predicted"/>
<dbReference type="InterPro" id="IPR039327">
    <property type="entry name" value="CON7-like"/>
</dbReference>
<organism evidence="1 2">
    <name type="scientific">Karstenula rhodostoma CBS 690.94</name>
    <dbReference type="NCBI Taxonomy" id="1392251"/>
    <lineage>
        <taxon>Eukaryota</taxon>
        <taxon>Fungi</taxon>
        <taxon>Dikarya</taxon>
        <taxon>Ascomycota</taxon>
        <taxon>Pezizomycotina</taxon>
        <taxon>Dothideomycetes</taxon>
        <taxon>Pleosporomycetidae</taxon>
        <taxon>Pleosporales</taxon>
        <taxon>Massarineae</taxon>
        <taxon>Didymosphaeriaceae</taxon>
        <taxon>Karstenula</taxon>
    </lineage>
</organism>
<dbReference type="Proteomes" id="UP000799764">
    <property type="component" value="Unassembled WGS sequence"/>
</dbReference>
<dbReference type="EMBL" id="MU001505">
    <property type="protein sequence ID" value="KAF2441927.1"/>
    <property type="molecule type" value="Genomic_DNA"/>
</dbReference>
<sequence>MFSKTALYRHLLTEYTRSVTASAIKELGPLFRQDATSKLLKKSALQTANETVRECSNVFEEISALLKKSKKNTLRRMMLPFREPKIELFRSHVDKLKITLQLLTTVLMFAHPAAAR</sequence>
<dbReference type="OrthoDB" id="5431013at2759"/>
<dbReference type="PANTHER" id="PTHR36167">
    <property type="entry name" value="C2H2 FINGER DOMAIN TRANSCRIPTION FACTOR (EUROFUNG)-RELATED"/>
    <property type="match status" value="1"/>
</dbReference>
<keyword evidence="2" id="KW-1185">Reference proteome</keyword>
<dbReference type="PANTHER" id="PTHR36167:SF4">
    <property type="entry name" value="FUNGAL N-TERMINAL DOMAIN-CONTAINING PROTEIN"/>
    <property type="match status" value="1"/>
</dbReference>
<protein>
    <submittedName>
        <fullName evidence="1">Uncharacterized protein</fullName>
    </submittedName>
</protein>
<gene>
    <name evidence="1" type="ORF">P171DRAFT_82494</name>
</gene>